<dbReference type="EMBL" id="RRCN01000001">
    <property type="protein sequence ID" value="RRJ64339.1"/>
    <property type="molecule type" value="Genomic_DNA"/>
</dbReference>
<protein>
    <submittedName>
        <fullName evidence="3">Anti-sigma factor</fullName>
    </submittedName>
</protein>
<name>A0A3P3U3T4_9BACL</name>
<evidence type="ECO:0000313" key="3">
    <source>
        <dbReference type="EMBL" id="RRJ64339.1"/>
    </source>
</evidence>
<reference evidence="3 4" key="1">
    <citation type="submission" date="2018-11" db="EMBL/GenBank/DDBJ databases">
        <title>Genome sequencing of Paenibacillus sp. KCOM 3021 (= ChDC PVNT-B20).</title>
        <authorList>
            <person name="Kook J.-K."/>
            <person name="Park S.-N."/>
            <person name="Lim Y.K."/>
        </authorList>
    </citation>
    <scope>NUCLEOTIDE SEQUENCE [LARGE SCALE GENOMIC DNA]</scope>
    <source>
        <strain evidence="3 4">KCOM 3021</strain>
    </source>
</reference>
<gene>
    <name evidence="3" type="ORF">EHV15_16460</name>
</gene>
<dbReference type="Pfam" id="PF10099">
    <property type="entry name" value="RskA_C"/>
    <property type="match status" value="1"/>
</dbReference>
<evidence type="ECO:0000313" key="4">
    <source>
        <dbReference type="Proteomes" id="UP000267017"/>
    </source>
</evidence>
<accession>A0A3P3U3T4</accession>
<evidence type="ECO:0000256" key="1">
    <source>
        <dbReference type="SAM" id="Phobius"/>
    </source>
</evidence>
<keyword evidence="1" id="KW-0812">Transmembrane</keyword>
<dbReference type="GO" id="GO:0005886">
    <property type="term" value="C:plasma membrane"/>
    <property type="evidence" value="ECO:0007669"/>
    <property type="project" value="InterPro"/>
</dbReference>
<keyword evidence="4" id="KW-1185">Reference proteome</keyword>
<keyword evidence="1" id="KW-0472">Membrane</keyword>
<dbReference type="OrthoDB" id="2662941at2"/>
<dbReference type="AlphaFoldDB" id="A0A3P3U3T4"/>
<dbReference type="Proteomes" id="UP000267017">
    <property type="component" value="Unassembled WGS sequence"/>
</dbReference>
<sequence>MSGRHIDPSTSGVKRKADDPGACVRLYSEQEWIDWLLGSLAAVKRSEMAAHLTSCAVCLEHKRRWEEILDIRGGGQDAADEKTKEPAYALAYAGEDYGLPAKVPSDSIRRKLRLRVQMTGWRLGVSRFFAHRWKWTVSFAAVLMVLIGIGVGIGRLTQPDAKWDRYVQTYEPEALPVMSKPGTISYQIDMGRLEPDGGMVWYNADSREMLMLVGGLVPDKDQLVRVWIVKEGMRDSLGLLQYHANRAHLYVKDKTLSDADNLELTIEPAGGAPEGKPLLNTISLDLLGR</sequence>
<comment type="caution">
    <text evidence="3">The sequence shown here is derived from an EMBL/GenBank/DDBJ whole genome shotgun (WGS) entry which is preliminary data.</text>
</comment>
<feature type="domain" description="Anti-sigma K factor RskA C-terminal" evidence="2">
    <location>
        <begin position="139"/>
        <end position="274"/>
    </location>
</feature>
<dbReference type="InterPro" id="IPR018764">
    <property type="entry name" value="RskA_C"/>
</dbReference>
<keyword evidence="1" id="KW-1133">Transmembrane helix</keyword>
<organism evidence="3 4">
    <name type="scientific">Paenibacillus oralis</name>
    <dbReference type="NCBI Taxonomy" id="2490856"/>
    <lineage>
        <taxon>Bacteria</taxon>
        <taxon>Bacillati</taxon>
        <taxon>Bacillota</taxon>
        <taxon>Bacilli</taxon>
        <taxon>Bacillales</taxon>
        <taxon>Paenibacillaceae</taxon>
        <taxon>Paenibacillus</taxon>
    </lineage>
</organism>
<dbReference type="RefSeq" id="WP_128632152.1">
    <property type="nucleotide sequence ID" value="NZ_RRCN01000001.1"/>
</dbReference>
<evidence type="ECO:0000259" key="2">
    <source>
        <dbReference type="Pfam" id="PF10099"/>
    </source>
</evidence>
<proteinExistence type="predicted"/>
<feature type="transmembrane region" description="Helical" evidence="1">
    <location>
        <begin position="135"/>
        <end position="156"/>
    </location>
</feature>